<dbReference type="RefSeq" id="WP_354442464.1">
    <property type="nucleotide sequence ID" value="NZ_JBEPSH010000003.1"/>
</dbReference>
<dbReference type="InterPro" id="IPR009010">
    <property type="entry name" value="Asp_de-COase-like_dom_sf"/>
</dbReference>
<evidence type="ECO:0000256" key="4">
    <source>
        <dbReference type="ARBA" id="ARBA00022723"/>
    </source>
</evidence>
<keyword evidence="4" id="KW-0479">Metal-binding</keyword>
<dbReference type="InterPro" id="IPR006657">
    <property type="entry name" value="MoPterin_dinucl-bd_dom"/>
</dbReference>
<dbReference type="Proteomes" id="UP001549320">
    <property type="component" value="Unassembled WGS sequence"/>
</dbReference>
<comment type="caution">
    <text evidence="8">The sequence shown here is derived from an EMBL/GenBank/DDBJ whole genome shotgun (WGS) entry which is preliminary data.</text>
</comment>
<dbReference type="EMBL" id="JBEPSH010000003">
    <property type="protein sequence ID" value="MET4576379.1"/>
    <property type="molecule type" value="Genomic_DNA"/>
</dbReference>
<dbReference type="Pfam" id="PF01568">
    <property type="entry name" value="Molydop_binding"/>
    <property type="match status" value="1"/>
</dbReference>
<evidence type="ECO:0000313" key="8">
    <source>
        <dbReference type="EMBL" id="MET4576379.1"/>
    </source>
</evidence>
<dbReference type="SUPFAM" id="SSF50692">
    <property type="entry name" value="ADC-like"/>
    <property type="match status" value="1"/>
</dbReference>
<dbReference type="GO" id="GO:0016491">
    <property type="term" value="F:oxidoreductase activity"/>
    <property type="evidence" value="ECO:0007669"/>
    <property type="project" value="UniProtKB-KW"/>
</dbReference>
<dbReference type="Gene3D" id="3.40.50.740">
    <property type="match status" value="1"/>
</dbReference>
<reference evidence="8 9" key="1">
    <citation type="submission" date="2024-06" db="EMBL/GenBank/DDBJ databases">
        <title>Sorghum-associated microbial communities from plants grown in Nebraska, USA.</title>
        <authorList>
            <person name="Schachtman D."/>
        </authorList>
    </citation>
    <scope>NUCLEOTIDE SEQUENCE [LARGE SCALE GENOMIC DNA]</scope>
    <source>
        <strain evidence="8 9">2709</strain>
    </source>
</reference>
<evidence type="ECO:0000256" key="5">
    <source>
        <dbReference type="ARBA" id="ARBA00023002"/>
    </source>
</evidence>
<protein>
    <submittedName>
        <fullName evidence="8">Biotin/methionine sulfoxide reductase</fullName>
        <ecNumber evidence="8">1.-.-.-</ecNumber>
    </submittedName>
</protein>
<sequence length="775" mass="85640">MNQSQTLIPTLDCDLAISHWGAYEITRQKDKSALNAWREDPHPSEIGLSMLDAYRSKLRVKRPAVREGWLKDRSRSGRGSDRFVEVSWETALDLVAEEMQRVIGAHGNSAIFGGSYGWSSAGRFHHAQSQVHRFLNAAGGYVRHTDSYSLGAGRVVTPHIVAEMDYLKDSHTSWDVLAQHTRVFLTFGGVVTKNAQVNAGGAMTHHAPGGLAALAANGCRFVHIGPVRADLPLPDASVEWIPIRPNTDTAVLLALAHEVIINGLHDEAFLHTYTHGFEKWKPYVLGETDGTPKTAEWASAISGMPAERIARLARELAAERSLINLAWSLQRADHGEQPFWAGIALASLLGQIGLPGGGFGIGYGPANVMGSPFDKLPGPTFSQGKNPISDFIPCARIADLLLHPGEKFDYNGASHTYADIRMVYWAGGNPFHHHQDLHRLVRAWEKPETIIVHEQVWNYHSKMADIVLPATSSLERDDLGFSSREPLLVAMRRVEAPPGEARDDYDIFADISRRLGTEQTFTEGLSSAQWLRQMYDSWAVVMRGRGHELVDYDDFWRAGALRLPLPKRPPVMLQDFREDPDAHALKTPSGRIEIFNDKVAEFGYDDCPGYARWYPPAEWLGSEKAREYPLHMLSDQPLTKLHSQLDFSAYSLSKKIKGREPIVLSSQDAQTRGIADGDIVRVFNDRGACLAGAVVTDAIMPGVVKLSTGAWWDPQRLGDSAQPDRHGNPNTLTRDVGASRLSQGCTAQTCLVQIEKFEGEVPPMQAFELPAFAPA</sequence>
<evidence type="ECO:0000256" key="1">
    <source>
        <dbReference type="ARBA" id="ARBA00001942"/>
    </source>
</evidence>
<feature type="domain" description="Molybdopterin dinucleotide-binding" evidence="7">
    <location>
        <begin position="630"/>
        <end position="750"/>
    </location>
</feature>
<keyword evidence="3" id="KW-0500">Molybdenum</keyword>
<proteinExistence type="inferred from homology"/>
<keyword evidence="5 8" id="KW-0560">Oxidoreductase</keyword>
<accession>A0ABV2Q5R7</accession>
<evidence type="ECO:0000256" key="2">
    <source>
        <dbReference type="ARBA" id="ARBA00010312"/>
    </source>
</evidence>
<dbReference type="InterPro" id="IPR006655">
    <property type="entry name" value="Mopterin_OxRdtase_prok_CS"/>
</dbReference>
<dbReference type="PROSITE" id="PS00932">
    <property type="entry name" value="MOLYBDOPTERIN_PROK_3"/>
    <property type="match status" value="1"/>
</dbReference>
<dbReference type="CDD" id="cd02793">
    <property type="entry name" value="MopB_CT_DMSOR-BSOR-TMAOR"/>
    <property type="match status" value="1"/>
</dbReference>
<dbReference type="InterPro" id="IPR041954">
    <property type="entry name" value="CT_DMSOR/BSOR/TMAOR"/>
</dbReference>
<dbReference type="PANTHER" id="PTHR43742:SF10">
    <property type="entry name" value="TRIMETHYLAMINE-N-OXIDE REDUCTASE 2"/>
    <property type="match status" value="1"/>
</dbReference>
<comment type="cofactor">
    <cofactor evidence="1">
        <name>Mo-bis(molybdopterin guanine dinucleotide)</name>
        <dbReference type="ChEBI" id="CHEBI:60539"/>
    </cofactor>
</comment>
<dbReference type="InterPro" id="IPR006656">
    <property type="entry name" value="Mopterin_OxRdtase"/>
</dbReference>
<dbReference type="Gene3D" id="2.40.40.20">
    <property type="match status" value="1"/>
</dbReference>
<comment type="similarity">
    <text evidence="2">Belongs to the prokaryotic molybdopterin-containing oxidoreductase family.</text>
</comment>
<gene>
    <name evidence="8" type="ORF">ABIE13_001488</name>
</gene>
<dbReference type="InterPro" id="IPR050612">
    <property type="entry name" value="Prok_Mopterin_Oxidored"/>
</dbReference>
<organism evidence="8 9">
    <name type="scientific">Ottowia thiooxydans</name>
    <dbReference type="NCBI Taxonomy" id="219182"/>
    <lineage>
        <taxon>Bacteria</taxon>
        <taxon>Pseudomonadati</taxon>
        <taxon>Pseudomonadota</taxon>
        <taxon>Betaproteobacteria</taxon>
        <taxon>Burkholderiales</taxon>
        <taxon>Comamonadaceae</taxon>
        <taxon>Ottowia</taxon>
    </lineage>
</organism>
<evidence type="ECO:0000256" key="3">
    <source>
        <dbReference type="ARBA" id="ARBA00022505"/>
    </source>
</evidence>
<name>A0ABV2Q5R7_9BURK</name>
<evidence type="ECO:0000259" key="6">
    <source>
        <dbReference type="Pfam" id="PF00384"/>
    </source>
</evidence>
<dbReference type="Pfam" id="PF00384">
    <property type="entry name" value="Molybdopterin"/>
    <property type="match status" value="1"/>
</dbReference>
<dbReference type="Gene3D" id="3.40.228.10">
    <property type="entry name" value="Dimethylsulfoxide Reductase, domain 2"/>
    <property type="match status" value="1"/>
</dbReference>
<feature type="domain" description="Molybdopterin oxidoreductase" evidence="6">
    <location>
        <begin position="59"/>
        <end position="513"/>
    </location>
</feature>
<evidence type="ECO:0000259" key="7">
    <source>
        <dbReference type="Pfam" id="PF01568"/>
    </source>
</evidence>
<dbReference type="SUPFAM" id="SSF53706">
    <property type="entry name" value="Formate dehydrogenase/DMSO reductase, domains 1-3"/>
    <property type="match status" value="1"/>
</dbReference>
<dbReference type="Gene3D" id="3.90.55.10">
    <property type="entry name" value="Dimethylsulfoxide Reductase, domain 3"/>
    <property type="match status" value="1"/>
</dbReference>
<dbReference type="PANTHER" id="PTHR43742">
    <property type="entry name" value="TRIMETHYLAMINE-N-OXIDE REDUCTASE"/>
    <property type="match status" value="1"/>
</dbReference>
<dbReference type="EC" id="1.-.-.-" evidence="8"/>
<evidence type="ECO:0000313" key="9">
    <source>
        <dbReference type="Proteomes" id="UP001549320"/>
    </source>
</evidence>
<keyword evidence="9" id="KW-1185">Reference proteome</keyword>